<protein>
    <submittedName>
        <fullName evidence="2">Alpha/beta fold hydrolase</fullName>
    </submittedName>
</protein>
<dbReference type="Proteomes" id="UP000471560">
    <property type="component" value="Unassembled WGS sequence"/>
</dbReference>
<evidence type="ECO:0000313" key="3">
    <source>
        <dbReference type="Proteomes" id="UP000471560"/>
    </source>
</evidence>
<dbReference type="InterPro" id="IPR005158">
    <property type="entry name" value="BTAD"/>
</dbReference>
<sequence length="694" mass="76355">MAIADSTKRPFLSLLGGFDCAGLAAGSPASTRKARALVAYLALQAGQSQSREKLAALLWGGTGEEQARANLRQTLSVLRRALRATGREWFRIEGDRVALDLGDADLDVRRFEALAAGSATEDLQQAIALYPGELLEGFNLAEEPFEEWLRTERERLRITAIAALEKLITCHIGGNKPGASIRAATRLLTLEPLREDVHRTLMRAYAAMGRFNLALAQYQSCADTMRKQLGVQPEPETRALYRDLLARRMAAVAGRSPAEGASFDARPQTRYVKSDGVNIAYQVTGDGPFDLVYVQGWVSNLDYAWDSPRLSGVLHRLGSFCRLIRIDKRGTGLSDRGTGFPTLEQRMQDVRAVLDAVGSQKTVLFGSSEGGVMCMLFAASYPERTAALILHGAYARGLWSPDYPWGRTREELEEELLAIEREWGRPLDLSRAAPSLIDNMVEREWFAGYLRNSASPTDAISLWRWSVEIDACDILPAIRVPTLITQRTGDRWVKAEEGRYLASRIPGAIYVELPGDDHIIWGADSDRLMDEIQRFLVSAPPAPTENALLTVLHLDVQGSTSKDWRDDAVRQLRAADGEVIDLRESGIVAAFRQPSQAITFAFDLRGRLDHIGLDVRAAIHIGECERQGGLYAGPVLRLAAGFADCAGPGDIIASRTVRDLVIGTNLFFDLRGQLDLPGIPGPWPYFSIGAVLRS</sequence>
<name>A0A6P0BCS3_RHILE</name>
<comment type="caution">
    <text evidence="2">The sequence shown here is derived from an EMBL/GenBank/DDBJ whole genome shotgun (WGS) entry which is preliminary data.</text>
</comment>
<dbReference type="Pfam" id="PF03704">
    <property type="entry name" value="BTAD"/>
    <property type="match status" value="1"/>
</dbReference>
<proteinExistence type="predicted"/>
<dbReference type="GO" id="GO:0003677">
    <property type="term" value="F:DNA binding"/>
    <property type="evidence" value="ECO:0007669"/>
    <property type="project" value="InterPro"/>
</dbReference>
<gene>
    <name evidence="2" type="ORF">GR204_27595</name>
</gene>
<dbReference type="Gene3D" id="3.30.70.1230">
    <property type="entry name" value="Nucleotide cyclase"/>
    <property type="match status" value="1"/>
</dbReference>
<dbReference type="Pfam" id="PF00561">
    <property type="entry name" value="Abhydrolase_1"/>
    <property type="match status" value="1"/>
</dbReference>
<evidence type="ECO:0000313" key="2">
    <source>
        <dbReference type="EMBL" id="NEI37683.1"/>
    </source>
</evidence>
<dbReference type="InterPro" id="IPR029787">
    <property type="entry name" value="Nucleotide_cyclase"/>
</dbReference>
<dbReference type="PRINTS" id="PR00111">
    <property type="entry name" value="ABHYDROLASE"/>
</dbReference>
<dbReference type="SUPFAM" id="SSF46894">
    <property type="entry name" value="C-terminal effector domain of the bipartite response regulators"/>
    <property type="match status" value="1"/>
</dbReference>
<dbReference type="InterPro" id="IPR036388">
    <property type="entry name" value="WH-like_DNA-bd_sf"/>
</dbReference>
<dbReference type="SMART" id="SM01043">
    <property type="entry name" value="BTAD"/>
    <property type="match status" value="1"/>
</dbReference>
<dbReference type="InterPro" id="IPR051677">
    <property type="entry name" value="AfsR-DnrI-RedD_regulator"/>
</dbReference>
<dbReference type="InterPro" id="IPR000073">
    <property type="entry name" value="AB_hydrolase_1"/>
</dbReference>
<dbReference type="GO" id="GO:0016787">
    <property type="term" value="F:hydrolase activity"/>
    <property type="evidence" value="ECO:0007669"/>
    <property type="project" value="UniProtKB-KW"/>
</dbReference>
<dbReference type="SUPFAM" id="SSF48452">
    <property type="entry name" value="TPR-like"/>
    <property type="match status" value="1"/>
</dbReference>
<keyword evidence="2" id="KW-0378">Hydrolase</keyword>
<dbReference type="Gene3D" id="1.25.40.10">
    <property type="entry name" value="Tetratricopeptide repeat domain"/>
    <property type="match status" value="1"/>
</dbReference>
<dbReference type="CDD" id="cd15831">
    <property type="entry name" value="BTAD"/>
    <property type="match status" value="1"/>
</dbReference>
<dbReference type="RefSeq" id="WP_164578522.1">
    <property type="nucleotide sequence ID" value="NZ_WUEZ01000039.1"/>
</dbReference>
<dbReference type="InterPro" id="IPR029058">
    <property type="entry name" value="AB_hydrolase_fold"/>
</dbReference>
<reference evidence="2 3" key="1">
    <citation type="submission" date="2019-12" db="EMBL/GenBank/DDBJ databases">
        <title>Rhizobium genotypes associated with high levels of biological nitrogen fixation by grain legumes in a temperate-maritime cropping system.</title>
        <authorList>
            <person name="Maluk M."/>
            <person name="Francesc Ferrando Molina F."/>
            <person name="Lopez Del Egido L."/>
            <person name="Lafos M."/>
            <person name="Langarica-Fuentes A."/>
            <person name="Gebre Yohannes G."/>
            <person name="Young M.W."/>
            <person name="Martin P."/>
            <person name="Gantlett R."/>
            <person name="Kenicer G."/>
            <person name="Hawes C."/>
            <person name="Begg G.S."/>
            <person name="Quilliam R.S."/>
            <person name="Squire G.R."/>
            <person name="Poole P.S."/>
            <person name="Young P.W."/>
            <person name="Iannetta P.M."/>
            <person name="James E.K."/>
        </authorList>
    </citation>
    <scope>NUCLEOTIDE SEQUENCE [LARGE SCALE GENOMIC DNA]</scope>
    <source>
        <strain evidence="2 3">JHI1096</strain>
    </source>
</reference>
<dbReference type="Gene3D" id="1.10.10.10">
    <property type="entry name" value="Winged helix-like DNA-binding domain superfamily/Winged helix DNA-binding domain"/>
    <property type="match status" value="1"/>
</dbReference>
<dbReference type="SUPFAM" id="SSF55073">
    <property type="entry name" value="Nucleotide cyclase"/>
    <property type="match status" value="1"/>
</dbReference>
<organism evidence="2 3">
    <name type="scientific">Rhizobium leguminosarum</name>
    <dbReference type="NCBI Taxonomy" id="384"/>
    <lineage>
        <taxon>Bacteria</taxon>
        <taxon>Pseudomonadati</taxon>
        <taxon>Pseudomonadota</taxon>
        <taxon>Alphaproteobacteria</taxon>
        <taxon>Hyphomicrobiales</taxon>
        <taxon>Rhizobiaceae</taxon>
        <taxon>Rhizobium/Agrobacterium group</taxon>
        <taxon>Rhizobium</taxon>
    </lineage>
</organism>
<dbReference type="InterPro" id="IPR016032">
    <property type="entry name" value="Sig_transdc_resp-reg_C-effctor"/>
</dbReference>
<dbReference type="PANTHER" id="PTHR35807">
    <property type="entry name" value="TRANSCRIPTIONAL REGULATOR REDD-RELATED"/>
    <property type="match status" value="1"/>
</dbReference>
<feature type="domain" description="Bacterial transcriptional activator" evidence="1">
    <location>
        <begin position="106"/>
        <end position="245"/>
    </location>
</feature>
<accession>A0A6P0BCS3</accession>
<dbReference type="AlphaFoldDB" id="A0A6P0BCS3"/>
<dbReference type="InterPro" id="IPR011990">
    <property type="entry name" value="TPR-like_helical_dom_sf"/>
</dbReference>
<dbReference type="SUPFAM" id="SSF53474">
    <property type="entry name" value="alpha/beta-Hydrolases"/>
    <property type="match status" value="1"/>
</dbReference>
<evidence type="ECO:0000259" key="1">
    <source>
        <dbReference type="SMART" id="SM01043"/>
    </source>
</evidence>
<dbReference type="EMBL" id="WUEZ01000039">
    <property type="protein sequence ID" value="NEI37683.1"/>
    <property type="molecule type" value="Genomic_DNA"/>
</dbReference>
<dbReference type="GO" id="GO:0006355">
    <property type="term" value="P:regulation of DNA-templated transcription"/>
    <property type="evidence" value="ECO:0007669"/>
    <property type="project" value="InterPro"/>
</dbReference>
<dbReference type="Gene3D" id="3.40.50.1820">
    <property type="entry name" value="alpha/beta hydrolase"/>
    <property type="match status" value="1"/>
</dbReference>